<dbReference type="PIRSF" id="PIRSF017300">
    <property type="entry name" value="snoRNP_Mpp10"/>
    <property type="match status" value="1"/>
</dbReference>
<keyword evidence="3 7" id="KW-0698">rRNA processing</keyword>
<dbReference type="STRING" id="1097556.R4XGJ3"/>
<keyword evidence="10" id="KW-1185">Reference proteome</keyword>
<dbReference type="GO" id="GO:0032040">
    <property type="term" value="C:small-subunit processome"/>
    <property type="evidence" value="ECO:0007669"/>
    <property type="project" value="TreeGrafter"/>
</dbReference>
<evidence type="ECO:0000256" key="2">
    <source>
        <dbReference type="ARBA" id="ARBA00022517"/>
    </source>
</evidence>
<dbReference type="PANTHER" id="PTHR17039">
    <property type="entry name" value="U3 SMALL NUCLEOLAR RIBONUCLEOPROTEIN PROTEIN MPP10"/>
    <property type="match status" value="1"/>
</dbReference>
<dbReference type="AlphaFoldDB" id="R4XGJ3"/>
<feature type="region of interest" description="Disordered" evidence="8">
    <location>
        <begin position="543"/>
        <end position="580"/>
    </location>
</feature>
<evidence type="ECO:0000256" key="8">
    <source>
        <dbReference type="SAM" id="MobiDB-lite"/>
    </source>
</evidence>
<keyword evidence="4 7" id="KW-0539">Nucleus</keyword>
<evidence type="ECO:0000313" key="9">
    <source>
        <dbReference type="EMBL" id="CCG82489.1"/>
    </source>
</evidence>
<reference evidence="9 10" key="1">
    <citation type="journal article" date="2013" name="MBio">
        <title>Genome sequencing of the plant pathogen Taphrina deformans, the causal agent of peach leaf curl.</title>
        <authorList>
            <person name="Cisse O.H."/>
            <person name="Almeida J.M.G.C.F."/>
            <person name="Fonseca A."/>
            <person name="Kumar A.A."/>
            <person name="Salojaervi J."/>
            <person name="Overmyer K."/>
            <person name="Hauser P.M."/>
            <person name="Pagni M."/>
        </authorList>
    </citation>
    <scope>NUCLEOTIDE SEQUENCE [LARGE SCALE GENOMIC DNA]</scope>
    <source>
        <strain evidence="10">PYCC 5710 / ATCC 11124 / CBS 356.35 / IMI 108563 / JCM 9778 / NBRC 8474</strain>
    </source>
</reference>
<keyword evidence="2 7" id="KW-0690">Ribosome biogenesis</keyword>
<evidence type="ECO:0000256" key="4">
    <source>
        <dbReference type="ARBA" id="ARBA00023242"/>
    </source>
</evidence>
<dbReference type="OrthoDB" id="445326at2759"/>
<gene>
    <name evidence="9" type="ORF">TAPDE_002504</name>
</gene>
<keyword evidence="5 7" id="KW-0687">Ribonucleoprotein</keyword>
<dbReference type="eggNOG" id="KOG2600">
    <property type="taxonomic scope" value="Eukaryota"/>
</dbReference>
<evidence type="ECO:0000256" key="3">
    <source>
        <dbReference type="ARBA" id="ARBA00022552"/>
    </source>
</evidence>
<evidence type="ECO:0000256" key="7">
    <source>
        <dbReference type="PIRNR" id="PIRNR017300"/>
    </source>
</evidence>
<feature type="compositionally biased region" description="Acidic residues" evidence="8">
    <location>
        <begin position="281"/>
        <end position="292"/>
    </location>
</feature>
<feature type="region of interest" description="Disordered" evidence="8">
    <location>
        <begin position="215"/>
        <end position="338"/>
    </location>
</feature>
<feature type="compositionally biased region" description="Basic residues" evidence="8">
    <location>
        <begin position="564"/>
        <end position="573"/>
    </location>
</feature>
<feature type="compositionally biased region" description="Polar residues" evidence="8">
    <location>
        <begin position="626"/>
        <end position="637"/>
    </location>
</feature>
<dbReference type="GO" id="GO:0034457">
    <property type="term" value="C:Mpp10 complex"/>
    <property type="evidence" value="ECO:0007669"/>
    <property type="project" value="UniProtKB-UniRule"/>
</dbReference>
<dbReference type="GO" id="GO:0006364">
    <property type="term" value="P:rRNA processing"/>
    <property type="evidence" value="ECO:0007669"/>
    <property type="project" value="UniProtKB-KW"/>
</dbReference>
<evidence type="ECO:0000256" key="6">
    <source>
        <dbReference type="ARBA" id="ARBA00029455"/>
    </source>
</evidence>
<evidence type="ECO:0000256" key="1">
    <source>
        <dbReference type="ARBA" id="ARBA00004604"/>
    </source>
</evidence>
<dbReference type="VEuPathDB" id="FungiDB:TAPDE_002504"/>
<dbReference type="Pfam" id="PF04006">
    <property type="entry name" value="Mpp10"/>
    <property type="match status" value="1"/>
</dbReference>
<comment type="caution">
    <text evidence="9">The sequence shown here is derived from an EMBL/GenBank/DDBJ whole genome shotgun (WGS) entry which is preliminary data.</text>
</comment>
<protein>
    <recommendedName>
        <fullName evidence="7">U3 small nucleolar ribonucleoprotein protein MPP10</fullName>
    </recommendedName>
</protein>
<dbReference type="PANTHER" id="PTHR17039:SF0">
    <property type="entry name" value="U3 SMALL NUCLEOLAR RIBONUCLEOPROTEIN PROTEIN MPP10"/>
    <property type="match status" value="1"/>
</dbReference>
<sequence length="637" mass="71846">MPGVIKQQASESYASFLATISDRPEAFLHPTDALHASSIVVSKRLIDPLAKSNSVIDQVYTEGMHIDQIWEQIKIITENVVEDILEMELPETINASDLQNVDEEDVEGMVDEQPYVDSETGHSDTDIPDMEYDSESLEASADGDELISHESDEEVLSDDLVDLPADADFLGDEDDEHQESMVEQPNAPFEKDVFGLNDQFFNIEEFNRQTELMDANYAQEQSDDEVDYNADPDEAVDEDDLEQEVEDDDNANEIRYNDFFAPPKRSGKQANSVKRKRARFDDDDDEVVDDDQESLHESSVDENENQTIARMQKDLFADDGEESDAEVASGPKLSAHAKRQLRLADEIRQLENDNISKKDWTLMGEASARARPKDSLLEEGLDFERTSKPVPIVTEEVTQTLEDMIKARIVEGRFDTVVRKIPESVHKFTKNSFELDENKPSQSLAEVYETEFQKKQHPGEFKTAKELQVEKEHKEIEVLFKDICYNLDSLSSWHYTPKPVTESLNIVTNAPAIEMEDAQPLTMSSASRLAPQEQFKTIAEKGEVAGKSGMPQSKVEMTSEEKQRHRRKQRAVAKKSGAQKRTIVANMSRSKQEQAGVIDTLKKANVSVIRNGKTRDLKSGKEYNGGTATIKPSNLKL</sequence>
<feature type="compositionally biased region" description="Acidic residues" evidence="8">
    <location>
        <begin position="221"/>
        <end position="251"/>
    </location>
</feature>
<name>R4XGJ3_TAPDE</name>
<evidence type="ECO:0000256" key="5">
    <source>
        <dbReference type="ARBA" id="ARBA00023274"/>
    </source>
</evidence>
<dbReference type="Proteomes" id="UP000013776">
    <property type="component" value="Unassembled WGS sequence"/>
</dbReference>
<dbReference type="InterPro" id="IPR012173">
    <property type="entry name" value="Mpp10"/>
</dbReference>
<feature type="region of interest" description="Disordered" evidence="8">
    <location>
        <begin position="165"/>
        <end position="186"/>
    </location>
</feature>
<comment type="function">
    <text evidence="7">Involved in nucleolar processing of pre-18S ribosomal RNA.</text>
</comment>
<dbReference type="GO" id="GO:0005732">
    <property type="term" value="C:sno(s)RNA-containing ribonucleoprotein complex"/>
    <property type="evidence" value="ECO:0007669"/>
    <property type="project" value="UniProtKB-UniRule"/>
</dbReference>
<accession>R4XGJ3</accession>
<feature type="region of interest" description="Disordered" evidence="8">
    <location>
        <begin position="612"/>
        <end position="637"/>
    </location>
</feature>
<dbReference type="EMBL" id="CAHR02000087">
    <property type="protein sequence ID" value="CCG82489.1"/>
    <property type="molecule type" value="Genomic_DNA"/>
</dbReference>
<organism evidence="9 10">
    <name type="scientific">Taphrina deformans (strain PYCC 5710 / ATCC 11124 / CBS 356.35 / IMI 108563 / JCM 9778 / NBRC 8474)</name>
    <name type="common">Peach leaf curl fungus</name>
    <name type="synonym">Lalaria deformans</name>
    <dbReference type="NCBI Taxonomy" id="1097556"/>
    <lineage>
        <taxon>Eukaryota</taxon>
        <taxon>Fungi</taxon>
        <taxon>Dikarya</taxon>
        <taxon>Ascomycota</taxon>
        <taxon>Taphrinomycotina</taxon>
        <taxon>Taphrinomycetes</taxon>
        <taxon>Taphrinales</taxon>
        <taxon>Taphrinaceae</taxon>
        <taxon>Taphrina</taxon>
    </lineage>
</organism>
<comment type="subcellular location">
    <subcellularLocation>
        <location evidence="1 7">Nucleus</location>
        <location evidence="1 7">Nucleolus</location>
    </subcellularLocation>
</comment>
<comment type="similarity">
    <text evidence="6 7">Belongs to the MPP10 family.</text>
</comment>
<evidence type="ECO:0000313" key="10">
    <source>
        <dbReference type="Proteomes" id="UP000013776"/>
    </source>
</evidence>
<proteinExistence type="inferred from homology"/>